<proteinExistence type="predicted"/>
<feature type="region of interest" description="Disordered" evidence="1">
    <location>
        <begin position="155"/>
        <end position="181"/>
    </location>
</feature>
<protein>
    <recommendedName>
        <fullName evidence="5">SdrD B-like protein</fullName>
    </recommendedName>
</protein>
<dbReference type="Gene3D" id="2.60.40.10">
    <property type="entry name" value="Immunoglobulins"/>
    <property type="match status" value="2"/>
</dbReference>
<dbReference type="SUPFAM" id="SSF117074">
    <property type="entry name" value="Hypothetical protein PA1324"/>
    <property type="match status" value="2"/>
</dbReference>
<sequence>MTGSFFRGEIQVRNLTGRLAASFAAVGVATLVGPLAVAAENTVTIEGLVWFDRDADGVVDAGEPPLADGLGVSVFDARTKALIGEYGTDASGRYRAEGLPDVPLAIYNYNTEFYQATTPSTVNPHSGGGTLDFGFRGGTVRGFSFDDANRDGVRQTHEADVPGGPTVRLEHPKTKVPPATRGVRGEYEFTDVPVGVHTSVVADTVPEMKVAAPVSEHDVDPATRRKDIVVRAGETTRVDVRYTHLDADFVAGAPRLEPAEDAYRPGDVVTLVVPVTNRGEARDNPEMVVFGSTPEFVGAADHVRVITPGQEFSLRDPIAVGETVDVRLTYRLGDPAFDRFHLLIRPVSVLGHKETNFADNHAIVPLKYTTGEQPTTTTPPTTTAPTPTTSTTTTAPAVVRVSSGTSGLARTGAAPLPLLVVGGLLIGGGALAFLAARGRRRA</sequence>
<comment type="caution">
    <text evidence="3">The sequence shown here is derived from an EMBL/GenBank/DDBJ whole genome shotgun (WGS) entry which is preliminary data.</text>
</comment>
<evidence type="ECO:0000313" key="4">
    <source>
        <dbReference type="Proteomes" id="UP000316628"/>
    </source>
</evidence>
<evidence type="ECO:0000256" key="2">
    <source>
        <dbReference type="SAM" id="Phobius"/>
    </source>
</evidence>
<reference evidence="3 4" key="1">
    <citation type="submission" date="2019-06" db="EMBL/GenBank/DDBJ databases">
        <title>Sequencing the genomes of 1000 actinobacteria strains.</title>
        <authorList>
            <person name="Klenk H.-P."/>
        </authorList>
    </citation>
    <scope>NUCLEOTIDE SEQUENCE [LARGE SCALE GENOMIC DNA]</scope>
    <source>
        <strain evidence="3 4">DSM 45456</strain>
    </source>
</reference>
<accession>A0A543JGZ0</accession>
<organism evidence="3 4">
    <name type="scientific">Saccharothrix saharensis</name>
    <dbReference type="NCBI Taxonomy" id="571190"/>
    <lineage>
        <taxon>Bacteria</taxon>
        <taxon>Bacillati</taxon>
        <taxon>Actinomycetota</taxon>
        <taxon>Actinomycetes</taxon>
        <taxon>Pseudonocardiales</taxon>
        <taxon>Pseudonocardiaceae</taxon>
        <taxon>Saccharothrix</taxon>
    </lineage>
</organism>
<dbReference type="Proteomes" id="UP000316628">
    <property type="component" value="Unassembled WGS sequence"/>
</dbReference>
<gene>
    <name evidence="3" type="ORF">FHX81_4495</name>
</gene>
<name>A0A543JGZ0_9PSEU</name>
<dbReference type="AlphaFoldDB" id="A0A543JGZ0"/>
<evidence type="ECO:0000256" key="1">
    <source>
        <dbReference type="SAM" id="MobiDB-lite"/>
    </source>
</evidence>
<feature type="region of interest" description="Disordered" evidence="1">
    <location>
        <begin position="369"/>
        <end position="393"/>
    </location>
</feature>
<feature type="transmembrane region" description="Helical" evidence="2">
    <location>
        <begin position="416"/>
        <end position="436"/>
    </location>
</feature>
<evidence type="ECO:0008006" key="5">
    <source>
        <dbReference type="Google" id="ProtNLM"/>
    </source>
</evidence>
<dbReference type="InterPro" id="IPR013783">
    <property type="entry name" value="Ig-like_fold"/>
</dbReference>
<keyword evidence="2" id="KW-0812">Transmembrane</keyword>
<keyword evidence="4" id="KW-1185">Reference proteome</keyword>
<dbReference type="GO" id="GO:0005975">
    <property type="term" value="P:carbohydrate metabolic process"/>
    <property type="evidence" value="ECO:0007669"/>
    <property type="project" value="UniProtKB-ARBA"/>
</dbReference>
<dbReference type="EMBL" id="VFPP01000001">
    <property type="protein sequence ID" value="TQM82100.1"/>
    <property type="molecule type" value="Genomic_DNA"/>
</dbReference>
<evidence type="ECO:0000313" key="3">
    <source>
        <dbReference type="EMBL" id="TQM82100.1"/>
    </source>
</evidence>
<keyword evidence="2" id="KW-0472">Membrane</keyword>
<feature type="compositionally biased region" description="Low complexity" evidence="1">
    <location>
        <begin position="374"/>
        <end position="393"/>
    </location>
</feature>
<keyword evidence="2" id="KW-1133">Transmembrane helix</keyword>